<reference evidence="1" key="1">
    <citation type="submission" date="2021-06" db="EMBL/GenBank/DDBJ databases">
        <authorList>
            <person name="Kallberg Y."/>
            <person name="Tangrot J."/>
            <person name="Rosling A."/>
        </authorList>
    </citation>
    <scope>NUCLEOTIDE SEQUENCE</scope>
    <source>
        <strain evidence="1">MA453B</strain>
    </source>
</reference>
<proteinExistence type="predicted"/>
<organism evidence="1 2">
    <name type="scientific">Dentiscutata erythropus</name>
    <dbReference type="NCBI Taxonomy" id="1348616"/>
    <lineage>
        <taxon>Eukaryota</taxon>
        <taxon>Fungi</taxon>
        <taxon>Fungi incertae sedis</taxon>
        <taxon>Mucoromycota</taxon>
        <taxon>Glomeromycotina</taxon>
        <taxon>Glomeromycetes</taxon>
        <taxon>Diversisporales</taxon>
        <taxon>Gigasporaceae</taxon>
        <taxon>Dentiscutata</taxon>
    </lineage>
</organism>
<keyword evidence="2" id="KW-1185">Reference proteome</keyword>
<comment type="caution">
    <text evidence="1">The sequence shown here is derived from an EMBL/GenBank/DDBJ whole genome shotgun (WGS) entry which is preliminary data.</text>
</comment>
<sequence>MSTKETNVSVKTVSDDDVNRTVIVARAVRQALSFADKGRNGKDWEMATKAIMNNQQLTDTERNTILHLLDNKSIVILLMAAARITASD</sequence>
<accession>A0A9N9ESH6</accession>
<dbReference type="EMBL" id="CAJVPY010008224">
    <property type="protein sequence ID" value="CAG8693047.1"/>
    <property type="molecule type" value="Genomic_DNA"/>
</dbReference>
<evidence type="ECO:0000313" key="1">
    <source>
        <dbReference type="EMBL" id="CAG8693047.1"/>
    </source>
</evidence>
<name>A0A9N9ESH6_9GLOM</name>
<evidence type="ECO:0000313" key="2">
    <source>
        <dbReference type="Proteomes" id="UP000789405"/>
    </source>
</evidence>
<dbReference type="AlphaFoldDB" id="A0A9N9ESH6"/>
<protein>
    <submittedName>
        <fullName evidence="1">6071_t:CDS:1</fullName>
    </submittedName>
</protein>
<dbReference type="Proteomes" id="UP000789405">
    <property type="component" value="Unassembled WGS sequence"/>
</dbReference>
<gene>
    <name evidence="1" type="ORF">DERYTH_LOCUS12501</name>
</gene>
<dbReference type="OrthoDB" id="2373814at2759"/>